<feature type="transmembrane region" description="Helical" evidence="1">
    <location>
        <begin position="39"/>
        <end position="57"/>
    </location>
</feature>
<proteinExistence type="predicted"/>
<dbReference type="EMBL" id="CP040710">
    <property type="protein sequence ID" value="QCX01310.1"/>
    <property type="molecule type" value="Genomic_DNA"/>
</dbReference>
<dbReference type="OrthoDB" id="979693at2"/>
<reference evidence="2 3" key="1">
    <citation type="submission" date="2019-05" db="EMBL/GenBank/DDBJ databases">
        <title>Genome sequencing of F202Z8.</title>
        <authorList>
            <person name="Kwon Y.M."/>
        </authorList>
    </citation>
    <scope>NUCLEOTIDE SEQUENCE [LARGE SCALE GENOMIC DNA]</scope>
    <source>
        <strain evidence="2 3">F202Z8</strain>
    </source>
</reference>
<feature type="transmembrane region" description="Helical" evidence="1">
    <location>
        <begin position="213"/>
        <end position="237"/>
    </location>
</feature>
<feature type="transmembrane region" description="Helical" evidence="1">
    <location>
        <begin position="12"/>
        <end position="33"/>
    </location>
</feature>
<keyword evidence="1" id="KW-0812">Transmembrane</keyword>
<feature type="transmembrane region" description="Helical" evidence="1">
    <location>
        <begin position="69"/>
        <end position="85"/>
    </location>
</feature>
<keyword evidence="1" id="KW-1133">Transmembrane helix</keyword>
<evidence type="ECO:0000313" key="3">
    <source>
        <dbReference type="Proteomes" id="UP000310017"/>
    </source>
</evidence>
<sequence length="343" mass="38481">MGDIKLNRIQLLTYGLPILVVLISVGIAISPLLSKYPQLTTALTYDFTLTAPLLFLFLSQKSKVSKLKAVPFFVGGTLIATYLLPENGREHLDYIISYVLPVIELTVFTIVLRKIYDGITIYKSNSALAKDFYTISKKSAQELFGKSKYASFFASEITMLYYAFFAWKKAKLRPNEFTNYKENATIALACALLMVVCIETVAFHVLLQKWSSLAAWLFTATSIYTGFMIIGHVKALLYRPSVLTPNKLILKNGLIADINIDLKAIEKIELCSKEMQSDELKVANLGLAKESTGHNIAIHFTKPQTIEKLYGLTEECDLLLLHMDDQNAFVDCINERLTGLNSF</sequence>
<evidence type="ECO:0000256" key="1">
    <source>
        <dbReference type="SAM" id="Phobius"/>
    </source>
</evidence>
<dbReference type="Proteomes" id="UP000310017">
    <property type="component" value="Chromosome"/>
</dbReference>
<feature type="transmembrane region" description="Helical" evidence="1">
    <location>
        <begin position="149"/>
        <end position="165"/>
    </location>
</feature>
<gene>
    <name evidence="2" type="ORF">FGM00_14765</name>
</gene>
<evidence type="ECO:0000313" key="2">
    <source>
        <dbReference type="EMBL" id="QCX01310.1"/>
    </source>
</evidence>
<keyword evidence="3" id="KW-1185">Reference proteome</keyword>
<dbReference type="KEGG" id="asag:FGM00_14765"/>
<protein>
    <recommendedName>
        <fullName evidence="4">Beta-carotene 15,15'-monooxygenase</fullName>
    </recommendedName>
</protein>
<dbReference type="RefSeq" id="WP_138853649.1">
    <property type="nucleotide sequence ID" value="NZ_CP040710.1"/>
</dbReference>
<organism evidence="2 3">
    <name type="scientific">Aggregatimonas sangjinii</name>
    <dbReference type="NCBI Taxonomy" id="2583587"/>
    <lineage>
        <taxon>Bacteria</taxon>
        <taxon>Pseudomonadati</taxon>
        <taxon>Bacteroidota</taxon>
        <taxon>Flavobacteriia</taxon>
        <taxon>Flavobacteriales</taxon>
        <taxon>Flavobacteriaceae</taxon>
        <taxon>Aggregatimonas</taxon>
    </lineage>
</organism>
<evidence type="ECO:0008006" key="4">
    <source>
        <dbReference type="Google" id="ProtNLM"/>
    </source>
</evidence>
<accession>A0A5B7SX39</accession>
<keyword evidence="1" id="KW-0472">Membrane</keyword>
<feature type="transmembrane region" description="Helical" evidence="1">
    <location>
        <begin position="186"/>
        <end position="207"/>
    </location>
</feature>
<dbReference type="AlphaFoldDB" id="A0A5B7SX39"/>
<name>A0A5B7SX39_9FLAO</name>